<keyword evidence="12" id="KW-0511">Multifunctional enzyme</keyword>
<name>A0A318UDM0_9SPHI</name>
<comment type="pathway">
    <text evidence="3 15">Cofactor biosynthesis; FMN biosynthesis; FMN from riboflavin (ATP route): step 1/1.</text>
</comment>
<dbReference type="GO" id="GO:0008531">
    <property type="term" value="F:riboflavin kinase activity"/>
    <property type="evidence" value="ECO:0007669"/>
    <property type="project" value="UniProtKB-UniRule"/>
</dbReference>
<evidence type="ECO:0000256" key="3">
    <source>
        <dbReference type="ARBA" id="ARBA00005201"/>
    </source>
</evidence>
<dbReference type="CDD" id="cd02064">
    <property type="entry name" value="FAD_synthetase_N"/>
    <property type="match status" value="1"/>
</dbReference>
<dbReference type="GO" id="GO:0009398">
    <property type="term" value="P:FMN biosynthetic process"/>
    <property type="evidence" value="ECO:0007669"/>
    <property type="project" value="UniProtKB-UniRule"/>
</dbReference>
<dbReference type="GO" id="GO:0009231">
    <property type="term" value="P:riboflavin biosynthetic process"/>
    <property type="evidence" value="ECO:0007669"/>
    <property type="project" value="InterPro"/>
</dbReference>
<evidence type="ECO:0000256" key="8">
    <source>
        <dbReference type="ARBA" id="ARBA00022741"/>
    </source>
</evidence>
<dbReference type="GO" id="GO:0006747">
    <property type="term" value="P:FAD biosynthetic process"/>
    <property type="evidence" value="ECO:0007669"/>
    <property type="project" value="UniProtKB-UniRule"/>
</dbReference>
<dbReference type="EC" id="2.7.1.26" evidence="15"/>
<dbReference type="PANTHER" id="PTHR22749:SF6">
    <property type="entry name" value="RIBOFLAVIN KINASE"/>
    <property type="match status" value="1"/>
</dbReference>
<evidence type="ECO:0000256" key="15">
    <source>
        <dbReference type="PIRNR" id="PIRNR004491"/>
    </source>
</evidence>
<dbReference type="SUPFAM" id="SSF52374">
    <property type="entry name" value="Nucleotidylyl transferase"/>
    <property type="match status" value="1"/>
</dbReference>
<dbReference type="InterPro" id="IPR004821">
    <property type="entry name" value="Cyt_trans-like"/>
</dbReference>
<gene>
    <name evidence="17" type="ORF">B0O44_104668</name>
</gene>
<keyword evidence="18" id="KW-1185">Reference proteome</keyword>
<comment type="catalytic activity">
    <reaction evidence="13 15">
        <text>riboflavin + ATP = FMN + ADP + H(+)</text>
        <dbReference type="Rhea" id="RHEA:14357"/>
        <dbReference type="ChEBI" id="CHEBI:15378"/>
        <dbReference type="ChEBI" id="CHEBI:30616"/>
        <dbReference type="ChEBI" id="CHEBI:57986"/>
        <dbReference type="ChEBI" id="CHEBI:58210"/>
        <dbReference type="ChEBI" id="CHEBI:456216"/>
        <dbReference type="EC" id="2.7.1.26"/>
    </reaction>
</comment>
<dbReference type="NCBIfam" id="NF004162">
    <property type="entry name" value="PRK05627.1-5"/>
    <property type="match status" value="1"/>
</dbReference>
<evidence type="ECO:0000256" key="11">
    <source>
        <dbReference type="ARBA" id="ARBA00022840"/>
    </source>
</evidence>
<evidence type="ECO:0000313" key="17">
    <source>
        <dbReference type="EMBL" id="PYF74496.1"/>
    </source>
</evidence>
<dbReference type="FunFam" id="3.40.50.620:FF:000021">
    <property type="entry name" value="Riboflavin biosynthesis protein"/>
    <property type="match status" value="1"/>
</dbReference>
<dbReference type="PIRSF" id="PIRSF004491">
    <property type="entry name" value="FAD_Synth"/>
    <property type="match status" value="1"/>
</dbReference>
<dbReference type="InterPro" id="IPR023468">
    <property type="entry name" value="Riboflavin_kinase"/>
</dbReference>
<evidence type="ECO:0000313" key="18">
    <source>
        <dbReference type="Proteomes" id="UP000248198"/>
    </source>
</evidence>
<comment type="pathway">
    <text evidence="2 15">Cofactor biosynthesis; FAD biosynthesis; FAD from FMN: step 1/1.</text>
</comment>
<dbReference type="RefSeq" id="WP_110831870.1">
    <property type="nucleotide sequence ID" value="NZ_QKLU01000004.1"/>
</dbReference>
<dbReference type="GO" id="GO:0003919">
    <property type="term" value="F:FMN adenylyltransferase activity"/>
    <property type="evidence" value="ECO:0007669"/>
    <property type="project" value="UniProtKB-UniRule"/>
</dbReference>
<dbReference type="Pfam" id="PF01687">
    <property type="entry name" value="Flavokinase"/>
    <property type="match status" value="1"/>
</dbReference>
<dbReference type="InterPro" id="IPR015864">
    <property type="entry name" value="FAD_synthase"/>
</dbReference>
<evidence type="ECO:0000256" key="1">
    <source>
        <dbReference type="ARBA" id="ARBA00002121"/>
    </source>
</evidence>
<dbReference type="PANTHER" id="PTHR22749">
    <property type="entry name" value="RIBOFLAVIN KINASE/FMN ADENYLYLTRANSFERASE"/>
    <property type="match status" value="1"/>
</dbReference>
<dbReference type="NCBIfam" id="TIGR00125">
    <property type="entry name" value="cyt_tran_rel"/>
    <property type="match status" value="1"/>
</dbReference>
<organism evidence="17 18">
    <name type="scientific">Pedobacter nutrimenti</name>
    <dbReference type="NCBI Taxonomy" id="1241337"/>
    <lineage>
        <taxon>Bacteria</taxon>
        <taxon>Pseudomonadati</taxon>
        <taxon>Bacteroidota</taxon>
        <taxon>Sphingobacteriia</taxon>
        <taxon>Sphingobacteriales</taxon>
        <taxon>Sphingobacteriaceae</taxon>
        <taxon>Pedobacter</taxon>
    </lineage>
</organism>
<feature type="domain" description="Riboflavin kinase" evidence="16">
    <location>
        <begin position="183"/>
        <end position="308"/>
    </location>
</feature>
<dbReference type="SUPFAM" id="SSF82114">
    <property type="entry name" value="Riboflavin kinase-like"/>
    <property type="match status" value="1"/>
</dbReference>
<dbReference type="EC" id="2.7.7.2" evidence="15"/>
<sequence>MKIYNHLSEFKKLDNAVVTIGTFDGVHYGHQKIVKRLCELAHATGGESVILTFFPHPRQIIDPENLDLKMINTIKEKAGILDALGVDHLIITPFTRDFSNLGPEEYIQQVLVETLGTKSIIVGYDHRFGKDRKGGMKELESSAKLFDYSIEVIDEQDINDVAVSSTKVRQALLRGDVALAAKYLGYHFSLEGRVIKGDKIGRTIGFPTANIFVEESYKLIPSDGIYAVEVLMGTERYKGMAYIGQRPTINGMTRNIEVNIFDFNQEIYGQDIKMFFLEFLRHDVKFTGLEALKEQLKQDKEDTLAYFKKLSQSPD</sequence>
<dbReference type="InterPro" id="IPR014729">
    <property type="entry name" value="Rossmann-like_a/b/a_fold"/>
</dbReference>
<evidence type="ECO:0000256" key="4">
    <source>
        <dbReference type="ARBA" id="ARBA00022630"/>
    </source>
</evidence>
<dbReference type="InterPro" id="IPR015865">
    <property type="entry name" value="Riboflavin_kinase_bac/euk"/>
</dbReference>
<evidence type="ECO:0000259" key="16">
    <source>
        <dbReference type="SMART" id="SM00904"/>
    </source>
</evidence>
<dbReference type="InterPro" id="IPR002606">
    <property type="entry name" value="Riboflavin_kinase_bac"/>
</dbReference>
<dbReference type="UniPathway" id="UPA00276">
    <property type="reaction ID" value="UER00406"/>
</dbReference>
<reference evidence="17 18" key="1">
    <citation type="submission" date="2018-06" db="EMBL/GenBank/DDBJ databases">
        <title>Genomic Encyclopedia of Archaeal and Bacterial Type Strains, Phase II (KMG-II): from individual species to whole genera.</title>
        <authorList>
            <person name="Goeker M."/>
        </authorList>
    </citation>
    <scope>NUCLEOTIDE SEQUENCE [LARGE SCALE GENOMIC DNA]</scope>
    <source>
        <strain evidence="17 18">DSM 27372</strain>
    </source>
</reference>
<evidence type="ECO:0000256" key="13">
    <source>
        <dbReference type="ARBA" id="ARBA00047880"/>
    </source>
</evidence>
<evidence type="ECO:0000256" key="10">
    <source>
        <dbReference type="ARBA" id="ARBA00022827"/>
    </source>
</evidence>
<dbReference type="NCBIfam" id="NF004160">
    <property type="entry name" value="PRK05627.1-3"/>
    <property type="match status" value="1"/>
</dbReference>
<dbReference type="Gene3D" id="3.40.50.620">
    <property type="entry name" value="HUPs"/>
    <property type="match status" value="1"/>
</dbReference>
<comment type="function">
    <text evidence="1">Catalyzes the phosphorylation of riboflavin to FMN followed by the adenylation of FMN to FAD.</text>
</comment>
<comment type="catalytic activity">
    <reaction evidence="14 15">
        <text>FMN + ATP + H(+) = FAD + diphosphate</text>
        <dbReference type="Rhea" id="RHEA:17237"/>
        <dbReference type="ChEBI" id="CHEBI:15378"/>
        <dbReference type="ChEBI" id="CHEBI:30616"/>
        <dbReference type="ChEBI" id="CHEBI:33019"/>
        <dbReference type="ChEBI" id="CHEBI:57692"/>
        <dbReference type="ChEBI" id="CHEBI:58210"/>
        <dbReference type="EC" id="2.7.7.2"/>
    </reaction>
</comment>
<dbReference type="GO" id="GO:0005524">
    <property type="term" value="F:ATP binding"/>
    <property type="evidence" value="ECO:0007669"/>
    <property type="project" value="UniProtKB-UniRule"/>
</dbReference>
<evidence type="ECO:0000256" key="14">
    <source>
        <dbReference type="ARBA" id="ARBA00049494"/>
    </source>
</evidence>
<dbReference type="Pfam" id="PF06574">
    <property type="entry name" value="FAD_syn"/>
    <property type="match status" value="1"/>
</dbReference>
<proteinExistence type="inferred from homology"/>
<keyword evidence="5 15" id="KW-0288">FMN</keyword>
<accession>A0A318UDM0</accession>
<keyword evidence="6 15" id="KW-0808">Transferase</keyword>
<keyword evidence="7 15" id="KW-0548">Nucleotidyltransferase</keyword>
<evidence type="ECO:0000256" key="2">
    <source>
        <dbReference type="ARBA" id="ARBA00004726"/>
    </source>
</evidence>
<keyword evidence="4 15" id="KW-0285">Flavoprotein</keyword>
<comment type="similarity">
    <text evidence="15">Belongs to the ribF family.</text>
</comment>
<dbReference type="AlphaFoldDB" id="A0A318UDM0"/>
<protein>
    <recommendedName>
        <fullName evidence="15">Riboflavin biosynthesis protein</fullName>
    </recommendedName>
    <domain>
        <recommendedName>
            <fullName evidence="15">Riboflavin kinase</fullName>
            <ecNumber evidence="15">2.7.1.26</ecNumber>
        </recommendedName>
        <alternativeName>
            <fullName evidence="15">Flavokinase</fullName>
        </alternativeName>
    </domain>
    <domain>
        <recommendedName>
            <fullName evidence="15">FMN adenylyltransferase</fullName>
            <ecNumber evidence="15">2.7.7.2</ecNumber>
        </recommendedName>
        <alternativeName>
            <fullName evidence="15">FAD pyrophosphorylase</fullName>
        </alternativeName>
        <alternativeName>
            <fullName evidence="15">FAD synthase</fullName>
        </alternativeName>
    </domain>
</protein>
<keyword evidence="11 15" id="KW-0067">ATP-binding</keyword>
<evidence type="ECO:0000256" key="5">
    <source>
        <dbReference type="ARBA" id="ARBA00022643"/>
    </source>
</evidence>
<keyword evidence="8 15" id="KW-0547">Nucleotide-binding</keyword>
<keyword evidence="9 15" id="KW-0418">Kinase</keyword>
<keyword evidence="10 15" id="KW-0274">FAD</keyword>
<dbReference type="OrthoDB" id="9803667at2"/>
<dbReference type="Proteomes" id="UP000248198">
    <property type="component" value="Unassembled WGS sequence"/>
</dbReference>
<evidence type="ECO:0000256" key="6">
    <source>
        <dbReference type="ARBA" id="ARBA00022679"/>
    </source>
</evidence>
<dbReference type="UniPathway" id="UPA00277">
    <property type="reaction ID" value="UER00407"/>
</dbReference>
<evidence type="ECO:0000256" key="7">
    <source>
        <dbReference type="ARBA" id="ARBA00022695"/>
    </source>
</evidence>
<dbReference type="Gene3D" id="2.40.30.30">
    <property type="entry name" value="Riboflavin kinase-like"/>
    <property type="match status" value="1"/>
</dbReference>
<evidence type="ECO:0000256" key="9">
    <source>
        <dbReference type="ARBA" id="ARBA00022777"/>
    </source>
</evidence>
<dbReference type="NCBIfam" id="TIGR00083">
    <property type="entry name" value="ribF"/>
    <property type="match status" value="1"/>
</dbReference>
<comment type="caution">
    <text evidence="17">The sequence shown here is derived from an EMBL/GenBank/DDBJ whole genome shotgun (WGS) entry which is preliminary data.</text>
</comment>
<dbReference type="EMBL" id="QKLU01000004">
    <property type="protein sequence ID" value="PYF74496.1"/>
    <property type="molecule type" value="Genomic_DNA"/>
</dbReference>
<evidence type="ECO:0000256" key="12">
    <source>
        <dbReference type="ARBA" id="ARBA00023268"/>
    </source>
</evidence>
<dbReference type="SMART" id="SM00904">
    <property type="entry name" value="Flavokinase"/>
    <property type="match status" value="1"/>
</dbReference>
<dbReference type="InterPro" id="IPR023465">
    <property type="entry name" value="Riboflavin_kinase_dom_sf"/>
</dbReference>